<accession>A0A7E4W081</accession>
<evidence type="ECO:0000313" key="9">
    <source>
        <dbReference type="Proteomes" id="UP000492821"/>
    </source>
</evidence>
<feature type="domain" description="Biopterin-dependent aromatic amino acid hydroxylase family profile" evidence="8">
    <location>
        <begin position="227"/>
        <end position="573"/>
    </location>
</feature>
<dbReference type="GO" id="GO:0030424">
    <property type="term" value="C:axon"/>
    <property type="evidence" value="ECO:0007669"/>
    <property type="project" value="TreeGrafter"/>
</dbReference>
<evidence type="ECO:0000256" key="2">
    <source>
        <dbReference type="ARBA" id="ARBA00009712"/>
    </source>
</evidence>
<evidence type="ECO:0000256" key="6">
    <source>
        <dbReference type="ARBA" id="ARBA00023033"/>
    </source>
</evidence>
<evidence type="ECO:0000256" key="7">
    <source>
        <dbReference type="PIRSR" id="PIRSR601273-2"/>
    </source>
</evidence>
<dbReference type="Pfam" id="PF00351">
    <property type="entry name" value="Biopterin_H"/>
    <property type="match status" value="1"/>
</dbReference>
<proteinExistence type="inferred from homology"/>
<feature type="binding site" evidence="7">
    <location>
        <position position="406"/>
    </location>
    <ligand>
        <name>Fe cation</name>
        <dbReference type="ChEBI" id="CHEBI:24875"/>
    </ligand>
</feature>
<keyword evidence="4" id="KW-0560">Oxidoreductase</keyword>
<evidence type="ECO:0000256" key="4">
    <source>
        <dbReference type="ARBA" id="ARBA00023002"/>
    </source>
</evidence>
<dbReference type="GO" id="GO:0005737">
    <property type="term" value="C:cytoplasm"/>
    <property type="evidence" value="ECO:0007669"/>
    <property type="project" value="TreeGrafter"/>
</dbReference>
<dbReference type="GO" id="GO:0005506">
    <property type="term" value="F:iron ion binding"/>
    <property type="evidence" value="ECO:0007669"/>
    <property type="project" value="InterPro"/>
</dbReference>
<feature type="binding site" evidence="7">
    <location>
        <position position="411"/>
    </location>
    <ligand>
        <name>Fe cation</name>
        <dbReference type="ChEBI" id="CHEBI:24875"/>
    </ligand>
</feature>
<dbReference type="InterPro" id="IPR001273">
    <property type="entry name" value="ArAA_hydroxylase"/>
</dbReference>
<dbReference type="PRINTS" id="PR00372">
    <property type="entry name" value="FYWHYDRXLASE"/>
</dbReference>
<dbReference type="PANTHER" id="PTHR11473:SF15">
    <property type="entry name" value="TYROSINE 3-MONOOXYGENASE"/>
    <property type="match status" value="1"/>
</dbReference>
<keyword evidence="3 7" id="KW-0479">Metal-binding</keyword>
<dbReference type="GO" id="GO:0004511">
    <property type="term" value="F:tyrosine 3-monooxygenase activity"/>
    <property type="evidence" value="ECO:0007669"/>
    <property type="project" value="TreeGrafter"/>
</dbReference>
<dbReference type="PANTHER" id="PTHR11473">
    <property type="entry name" value="AROMATIC AMINO ACID HYDROXYLASE"/>
    <property type="match status" value="1"/>
</dbReference>
<name>A0A7E4W081_PANRE</name>
<evidence type="ECO:0000259" key="8">
    <source>
        <dbReference type="PROSITE" id="PS51410"/>
    </source>
</evidence>
<dbReference type="SUPFAM" id="SSF56534">
    <property type="entry name" value="Aromatic aminoacid monoxygenases, catalytic and oligomerization domains"/>
    <property type="match status" value="1"/>
</dbReference>
<reference evidence="9" key="1">
    <citation type="journal article" date="2013" name="Genetics">
        <title>The draft genome and transcriptome of Panagrellus redivivus are shaped by the harsh demands of a free-living lifestyle.</title>
        <authorList>
            <person name="Srinivasan J."/>
            <person name="Dillman A.R."/>
            <person name="Macchietto M.G."/>
            <person name="Heikkinen L."/>
            <person name="Lakso M."/>
            <person name="Fracchia K.M."/>
            <person name="Antoshechkin I."/>
            <person name="Mortazavi A."/>
            <person name="Wong G."/>
            <person name="Sternberg P.W."/>
        </authorList>
    </citation>
    <scope>NUCLEOTIDE SEQUENCE [LARGE SCALE GENOMIC DNA]</scope>
    <source>
        <strain evidence="9">MT8872</strain>
    </source>
</reference>
<feature type="binding site" evidence="7">
    <location>
        <position position="451"/>
    </location>
    <ligand>
        <name>Fe cation</name>
        <dbReference type="ChEBI" id="CHEBI:24875"/>
    </ligand>
</feature>
<organism evidence="9 10">
    <name type="scientific">Panagrellus redivivus</name>
    <name type="common">Microworm</name>
    <dbReference type="NCBI Taxonomy" id="6233"/>
    <lineage>
        <taxon>Eukaryota</taxon>
        <taxon>Metazoa</taxon>
        <taxon>Ecdysozoa</taxon>
        <taxon>Nematoda</taxon>
        <taxon>Chromadorea</taxon>
        <taxon>Rhabditida</taxon>
        <taxon>Tylenchina</taxon>
        <taxon>Panagrolaimomorpha</taxon>
        <taxon>Panagrolaimoidea</taxon>
        <taxon>Panagrolaimidae</taxon>
        <taxon>Panagrellus</taxon>
    </lineage>
</organism>
<dbReference type="GO" id="GO:0043204">
    <property type="term" value="C:perikaryon"/>
    <property type="evidence" value="ECO:0007669"/>
    <property type="project" value="TreeGrafter"/>
</dbReference>
<dbReference type="InterPro" id="IPR019774">
    <property type="entry name" value="Aromatic-AA_hydroxylase_C"/>
</dbReference>
<dbReference type="Proteomes" id="UP000492821">
    <property type="component" value="Unassembled WGS sequence"/>
</dbReference>
<dbReference type="WBParaSite" id="Pan_g5331.t1">
    <property type="protein sequence ID" value="Pan_g5331.t1"/>
    <property type="gene ID" value="Pan_g5331"/>
</dbReference>
<reference evidence="10" key="2">
    <citation type="submission" date="2020-10" db="UniProtKB">
        <authorList>
            <consortium name="WormBaseParasite"/>
        </authorList>
    </citation>
    <scope>IDENTIFICATION</scope>
</reference>
<comment type="similarity">
    <text evidence="2">Belongs to the biopterin-dependent aromatic amino acid hydroxylase family.</text>
</comment>
<protein>
    <submittedName>
        <fullName evidence="10">BH4_AAA_HYDROXYL_2 domain-containing protein</fullName>
    </submittedName>
</protein>
<keyword evidence="6" id="KW-0503">Monooxygenase</keyword>
<dbReference type="AlphaFoldDB" id="A0A7E4W081"/>
<dbReference type="InterPro" id="IPR036329">
    <property type="entry name" value="Aro-AA_hydroxylase_C_sf"/>
</dbReference>
<keyword evidence="5 7" id="KW-0408">Iron</keyword>
<dbReference type="PROSITE" id="PS00367">
    <property type="entry name" value="BH4_AAA_HYDROXYL_1"/>
    <property type="match status" value="1"/>
</dbReference>
<evidence type="ECO:0000256" key="1">
    <source>
        <dbReference type="ARBA" id="ARBA00001954"/>
    </source>
</evidence>
<dbReference type="PROSITE" id="PS51410">
    <property type="entry name" value="BH4_AAA_HYDROXYL_2"/>
    <property type="match status" value="1"/>
</dbReference>
<dbReference type="Gene3D" id="1.10.800.10">
    <property type="entry name" value="Aromatic amino acid hydroxylase"/>
    <property type="match status" value="1"/>
</dbReference>
<dbReference type="InterPro" id="IPR036951">
    <property type="entry name" value="ArAA_hydroxylase_sf"/>
</dbReference>
<dbReference type="GO" id="GO:0006585">
    <property type="term" value="P:dopamine biosynthetic process from tyrosine"/>
    <property type="evidence" value="ECO:0007669"/>
    <property type="project" value="TreeGrafter"/>
</dbReference>
<sequence>MSQWHGSDQLRRQLPTIMHKRLSAAIVIQNPSTKALLNVIITDIPDSTAAWAHLLHRQSASIASTVTNLSISPRNKMPSSYGRRDSLVYQASIERGQNEGIRRSNTIKRRKELSTAISKLDVLEKLNDSGLDILRSADDGSVLRLNVIFNCASDSTVMLSAILAKFHTSGIIVNHIETRPDKAHIGELEIFANILTKRSVLLTVLDHLKTDNIERIEISNVHDHPKSPDVEVCEDEGTEIWIPHHISDLDKCGHVVVKYEPTDDPKHPGYGDDAYIARRAELNAIARTYKHGDPLPQVEYTPAEQATWRTAYTALKELRKDFTCSEYQKNIEKMEAAGLITAERIPSIQALSDYIQRRTGFQLRPCGGLLSARDFLASLAFRVFQTTFYTRHPSKPHHCPEPDVIHEILGHCPMFADPEIAQVSQEIGLLSLGASDEQIERLATLYWFTVEFGLCEQDGKVKAIGAGLISAYGELKHACSDVPEHKPFDPAVTAVTTYEDSDYQPMYFVTKSIKDVMDKLKTYAASMSKSFVNVYDPYSQTVRQMPPERYALESLNRLKIEINHLSEVMEKSVVS</sequence>
<evidence type="ECO:0000256" key="5">
    <source>
        <dbReference type="ARBA" id="ARBA00023004"/>
    </source>
</evidence>
<dbReference type="InterPro" id="IPR018301">
    <property type="entry name" value="ArAA_hydroxylase_Fe/CU_BS"/>
</dbReference>
<keyword evidence="9" id="KW-1185">Reference proteome</keyword>
<evidence type="ECO:0000256" key="3">
    <source>
        <dbReference type="ARBA" id="ARBA00022723"/>
    </source>
</evidence>
<comment type="cofactor">
    <cofactor evidence="1 7">
        <name>Fe(2+)</name>
        <dbReference type="ChEBI" id="CHEBI:29033"/>
    </cofactor>
</comment>
<evidence type="ECO:0000313" key="10">
    <source>
        <dbReference type="WBParaSite" id="Pan_g5331.t1"/>
    </source>
</evidence>